<dbReference type="AlphaFoldDB" id="A0AAW2CSA1"/>
<dbReference type="Gene3D" id="3.30.420.10">
    <property type="entry name" value="Ribonuclease H-like superfamily/Ribonuclease H"/>
    <property type="match status" value="1"/>
</dbReference>
<dbReference type="InterPro" id="IPR002156">
    <property type="entry name" value="RNaseH_domain"/>
</dbReference>
<gene>
    <name evidence="3" type="ORF">SO802_014913</name>
</gene>
<dbReference type="InterPro" id="IPR036397">
    <property type="entry name" value="RNaseH_sf"/>
</dbReference>
<dbReference type="CDD" id="cd06222">
    <property type="entry name" value="RNase_H_like"/>
    <property type="match status" value="1"/>
</dbReference>
<accession>A0AAW2CSA1</accession>
<comment type="caution">
    <text evidence="3">The sequence shown here is derived from an EMBL/GenBank/DDBJ whole genome shotgun (WGS) entry which is preliminary data.</text>
</comment>
<keyword evidence="4" id="KW-1185">Reference proteome</keyword>
<protein>
    <recommendedName>
        <fullName evidence="2">RNase H type-1 domain-containing protein</fullName>
    </recommendedName>
</protein>
<evidence type="ECO:0000259" key="2">
    <source>
        <dbReference type="Pfam" id="PF13456"/>
    </source>
</evidence>
<dbReference type="InterPro" id="IPR052929">
    <property type="entry name" value="RNase_H-like_EbsB-rel"/>
</dbReference>
<evidence type="ECO:0000313" key="4">
    <source>
        <dbReference type="Proteomes" id="UP001459277"/>
    </source>
</evidence>
<dbReference type="EMBL" id="JAZDWU010000005">
    <property type="protein sequence ID" value="KAL0001132.1"/>
    <property type="molecule type" value="Genomic_DNA"/>
</dbReference>
<sequence>MQVAGLELGSTLSRAKDKHPETECSTIRPTPQGVGVIIRDHEGSTVAAMSKRMPLSLGPLEAEAKALDEAIMFARDIGVQDIIFESDSRIVYHALADPTNAPISISSIVSGTRFRLPEFWTFETSHVRRQAKKSAHALAAYASDIDSLVVWVEGCPPFIESLVI</sequence>
<dbReference type="Pfam" id="PF13456">
    <property type="entry name" value="RVT_3"/>
    <property type="match status" value="1"/>
</dbReference>
<dbReference type="GO" id="GO:0004523">
    <property type="term" value="F:RNA-DNA hybrid ribonuclease activity"/>
    <property type="evidence" value="ECO:0007669"/>
    <property type="project" value="InterPro"/>
</dbReference>
<dbReference type="InterPro" id="IPR044730">
    <property type="entry name" value="RNase_H-like_dom_plant"/>
</dbReference>
<dbReference type="PANTHER" id="PTHR47074:SF48">
    <property type="entry name" value="POLYNUCLEOTIDYL TRANSFERASE, RIBONUCLEASE H-LIKE SUPERFAMILY PROTEIN"/>
    <property type="match status" value="1"/>
</dbReference>
<dbReference type="PANTHER" id="PTHR47074">
    <property type="entry name" value="BNAC02G40300D PROTEIN"/>
    <property type="match status" value="1"/>
</dbReference>
<feature type="region of interest" description="Disordered" evidence="1">
    <location>
        <begin position="1"/>
        <end position="28"/>
    </location>
</feature>
<reference evidence="3 4" key="1">
    <citation type="submission" date="2024-01" db="EMBL/GenBank/DDBJ databases">
        <title>A telomere-to-telomere, gap-free genome of sweet tea (Lithocarpus litseifolius).</title>
        <authorList>
            <person name="Zhou J."/>
        </authorList>
    </citation>
    <scope>NUCLEOTIDE SEQUENCE [LARGE SCALE GENOMIC DNA]</scope>
    <source>
        <strain evidence="3">Zhou-2022a</strain>
        <tissue evidence="3">Leaf</tissue>
    </source>
</reference>
<feature type="domain" description="RNase H type-1" evidence="2">
    <location>
        <begin position="33"/>
        <end position="142"/>
    </location>
</feature>
<proteinExistence type="predicted"/>
<evidence type="ECO:0000256" key="1">
    <source>
        <dbReference type="SAM" id="MobiDB-lite"/>
    </source>
</evidence>
<organism evidence="3 4">
    <name type="scientific">Lithocarpus litseifolius</name>
    <dbReference type="NCBI Taxonomy" id="425828"/>
    <lineage>
        <taxon>Eukaryota</taxon>
        <taxon>Viridiplantae</taxon>
        <taxon>Streptophyta</taxon>
        <taxon>Embryophyta</taxon>
        <taxon>Tracheophyta</taxon>
        <taxon>Spermatophyta</taxon>
        <taxon>Magnoliopsida</taxon>
        <taxon>eudicotyledons</taxon>
        <taxon>Gunneridae</taxon>
        <taxon>Pentapetalae</taxon>
        <taxon>rosids</taxon>
        <taxon>fabids</taxon>
        <taxon>Fagales</taxon>
        <taxon>Fagaceae</taxon>
        <taxon>Lithocarpus</taxon>
    </lineage>
</organism>
<dbReference type="Proteomes" id="UP001459277">
    <property type="component" value="Unassembled WGS sequence"/>
</dbReference>
<dbReference type="InterPro" id="IPR012337">
    <property type="entry name" value="RNaseH-like_sf"/>
</dbReference>
<evidence type="ECO:0000313" key="3">
    <source>
        <dbReference type="EMBL" id="KAL0001132.1"/>
    </source>
</evidence>
<name>A0AAW2CSA1_9ROSI</name>
<dbReference type="GO" id="GO:0003676">
    <property type="term" value="F:nucleic acid binding"/>
    <property type="evidence" value="ECO:0007669"/>
    <property type="project" value="InterPro"/>
</dbReference>
<dbReference type="SUPFAM" id="SSF53098">
    <property type="entry name" value="Ribonuclease H-like"/>
    <property type="match status" value="1"/>
</dbReference>